<dbReference type="GO" id="GO:0030198">
    <property type="term" value="P:extracellular matrix organization"/>
    <property type="evidence" value="ECO:0007669"/>
    <property type="project" value="TreeGrafter"/>
</dbReference>
<dbReference type="SUPFAM" id="SSF82153">
    <property type="entry name" value="FAS1 domain"/>
    <property type="match status" value="2"/>
</dbReference>
<dbReference type="EMBL" id="BLKM01007791">
    <property type="protein sequence ID" value="GFG31579.1"/>
    <property type="molecule type" value="Genomic_DNA"/>
</dbReference>
<dbReference type="GO" id="GO:0007155">
    <property type="term" value="P:cell adhesion"/>
    <property type="evidence" value="ECO:0007669"/>
    <property type="project" value="TreeGrafter"/>
</dbReference>
<feature type="domain" description="FAS1" evidence="2">
    <location>
        <begin position="1090"/>
        <end position="1236"/>
    </location>
</feature>
<feature type="compositionally biased region" description="Low complexity" evidence="1">
    <location>
        <begin position="614"/>
        <end position="624"/>
    </location>
</feature>
<dbReference type="FunCoup" id="A0A6L2PG91">
    <property type="interactions" value="17"/>
</dbReference>
<feature type="compositionally biased region" description="Basic and acidic residues" evidence="1">
    <location>
        <begin position="474"/>
        <end position="486"/>
    </location>
</feature>
<name>A0A6L2PG91_COPFO</name>
<dbReference type="OrthoDB" id="286301at2759"/>
<comment type="caution">
    <text evidence="3">The sequence shown here is derived from an EMBL/GenBank/DDBJ whole genome shotgun (WGS) entry which is preliminary data.</text>
</comment>
<dbReference type="InParanoid" id="A0A6L2PG91"/>
<feature type="compositionally biased region" description="Polar residues" evidence="1">
    <location>
        <begin position="840"/>
        <end position="854"/>
    </location>
</feature>
<dbReference type="Pfam" id="PF02469">
    <property type="entry name" value="Fasciclin"/>
    <property type="match status" value="2"/>
</dbReference>
<dbReference type="GO" id="GO:0050839">
    <property type="term" value="F:cell adhesion molecule binding"/>
    <property type="evidence" value="ECO:0007669"/>
    <property type="project" value="TreeGrafter"/>
</dbReference>
<evidence type="ECO:0000313" key="3">
    <source>
        <dbReference type="EMBL" id="GFG31579.1"/>
    </source>
</evidence>
<feature type="compositionally biased region" description="Basic and acidic residues" evidence="1">
    <location>
        <begin position="236"/>
        <end position="257"/>
    </location>
</feature>
<evidence type="ECO:0000313" key="4">
    <source>
        <dbReference type="Proteomes" id="UP000502823"/>
    </source>
</evidence>
<feature type="domain" description="FAS1" evidence="2">
    <location>
        <begin position="1241"/>
        <end position="1395"/>
    </location>
</feature>
<feature type="region of interest" description="Disordered" evidence="1">
    <location>
        <begin position="722"/>
        <end position="744"/>
    </location>
</feature>
<dbReference type="Proteomes" id="UP000502823">
    <property type="component" value="Unassembled WGS sequence"/>
</dbReference>
<feature type="compositionally biased region" description="Polar residues" evidence="1">
    <location>
        <begin position="595"/>
        <end position="613"/>
    </location>
</feature>
<dbReference type="Gene3D" id="2.30.180.10">
    <property type="entry name" value="FAS1 domain"/>
    <property type="match status" value="2"/>
</dbReference>
<accession>A0A6L2PG91</accession>
<feature type="region of interest" description="Disordered" evidence="1">
    <location>
        <begin position="474"/>
        <end position="498"/>
    </location>
</feature>
<protein>
    <recommendedName>
        <fullName evidence="2">FAS1 domain-containing protein</fullName>
    </recommendedName>
</protein>
<evidence type="ECO:0000256" key="1">
    <source>
        <dbReference type="SAM" id="MobiDB-lite"/>
    </source>
</evidence>
<sequence>MRTNDPVSVLQYSFPHHHHTAQPLRRQLSHHEQREILTDIQENHRFQQPPFDPRSPTNSHQHPFSIFQQQQYSQQQERNIIPQQSILNPAQQSIYSPQSQLTHQQTSLLFPQPQSPVAGQQSPILLSLQQSPLSSPQFSALFSQEPQTPFSTKNSVLPTQPSPVLLSLQNSPLSVHQSKELFSLQLQTPHATQESPRTTQQSPEIISQQTKSPLSTQQSTLVTQESRENQPNLEPKTQDQEAKEEYTTDLEGLKEDVNTEFTIQQSISDPEELKKLQLLELQREQERKERLKKQQEEQLRLIQEQHERRLKERLEEDKRDEERRLKLQEQLRKIYEEKERRRKQQEQEQRRLIQERKERLLKLQQEEQLRIMQDKERQKKEEEEKLKLIKEQKEKEEKQQQEPSLSSVVYSQPTPATEKMSQEIILQPSQKEKRPQQRARIVEEPDPSIASEELFLQNERQKLYYQLKEAQEQQEKKQHLTEEKQQTQESQQITRNNQRPTNQFLQTKSRQPLAQQSKLSQLEEQLHQKQLQEQLQKQFQLQLLQRQDLLRQLKLAVSNAATPTNEDQIAPGPVPISAGNSSAQLYLANGQKIQVMQSPRQGRPLSDNTPRNGSLTTSSISTTTQRPSRALLEELTKGVIPPGADFEVIRHKQDGALEEIGQQLPQNLPQKKVTFVFLEEQADGSVKVKGVRGNNNGEPEEEQSSAGDVESIIKQIQEGDLKLPPSSNNRVLQQSPVPQLATSWPPAAESHYIPQTTVNSLSTTSKPNTIIKTVSSNFNIQPHATTAKPNSIIKTVSSNLNFQPHSGMDFLQTVTFPPPYDIDSIVKTASGVNAKTQVQTAQTDLPAPQVNSPYSVEVHPAGQNPVAHIFSQGSLSPHTQLNSGSSNSYLNNNQQSSTPSANTGENGARYKQKSNTVTPHPTVTQFPSTVPAATFFTPNKYSPSHVPQYTTSAPEKKFGKHEPFLPTEPSFVNPSQSHSAFFVPGNGPQQTTHNHNTLIPGIIYANPATQVPTVTTDKPIQQGAFQHHDIGPSDHNYNERDFQQTVEAPSLQTPTRISAPPPQDILKEPDRLVPLDEDGSFEYQTKVAAPLSLAEVLKKEGLFAMARFLRESGLNDMLNDTGPYTVFAPTDKAFRALLVQLGGPDKAEEKFKENPRLLSGLLLHHVIPGAFELSSLQDEMTGVSLAGTQLRVNTYNTQDAEWNDVQVVTINGVRISRDKHDIPIPQGIAHAVERVMFPLPVGNIIQTLQSDRERRFTRFLRAIQTSGLTDTLTGNRVYTVFAPTDRAFSVVDTEDLNQLLTDKEMSRALVLRHTISGTLYSSGMRFYQLRDSMEKGSTITLHKSNEATGNVQLKLYKVLHKSCNGPRVGKKANLQTPAFERNMHSACVVGNGKGD</sequence>
<feature type="compositionally biased region" description="Basic and acidic residues" evidence="1">
    <location>
        <begin position="430"/>
        <end position="443"/>
    </location>
</feature>
<feature type="compositionally biased region" description="Polar residues" evidence="1">
    <location>
        <begin position="403"/>
        <end position="415"/>
    </location>
</feature>
<dbReference type="PROSITE" id="PS50213">
    <property type="entry name" value="FAS1"/>
    <property type="match status" value="2"/>
</dbReference>
<reference evidence="4" key="1">
    <citation type="submission" date="2020-01" db="EMBL/GenBank/DDBJ databases">
        <title>Draft genome sequence of the Termite Coptotermes fromosanus.</title>
        <authorList>
            <person name="Itakura S."/>
            <person name="Yosikawa Y."/>
            <person name="Umezawa K."/>
        </authorList>
    </citation>
    <scope>NUCLEOTIDE SEQUENCE [LARGE SCALE GENOMIC DNA]</scope>
</reference>
<feature type="compositionally biased region" description="Basic and acidic residues" evidence="1">
    <location>
        <begin position="390"/>
        <end position="400"/>
    </location>
</feature>
<feature type="compositionally biased region" description="Polar residues" evidence="1">
    <location>
        <begin position="186"/>
        <end position="232"/>
    </location>
</feature>
<gene>
    <name evidence="3" type="ORF">Cfor_05908</name>
</gene>
<organism evidence="3 4">
    <name type="scientific">Coptotermes formosanus</name>
    <name type="common">Formosan subterranean termite</name>
    <dbReference type="NCBI Taxonomy" id="36987"/>
    <lineage>
        <taxon>Eukaryota</taxon>
        <taxon>Metazoa</taxon>
        <taxon>Ecdysozoa</taxon>
        <taxon>Arthropoda</taxon>
        <taxon>Hexapoda</taxon>
        <taxon>Insecta</taxon>
        <taxon>Pterygota</taxon>
        <taxon>Neoptera</taxon>
        <taxon>Polyneoptera</taxon>
        <taxon>Dictyoptera</taxon>
        <taxon>Blattodea</taxon>
        <taxon>Blattoidea</taxon>
        <taxon>Termitoidae</taxon>
        <taxon>Rhinotermitidae</taxon>
        <taxon>Coptotermes</taxon>
    </lineage>
</organism>
<dbReference type="PANTHER" id="PTHR10900">
    <property type="entry name" value="PERIOSTIN-RELATED"/>
    <property type="match status" value="1"/>
</dbReference>
<evidence type="ECO:0000259" key="2">
    <source>
        <dbReference type="PROSITE" id="PS50213"/>
    </source>
</evidence>
<dbReference type="InterPro" id="IPR000782">
    <property type="entry name" value="FAS1_domain"/>
</dbReference>
<proteinExistence type="predicted"/>
<dbReference type="PANTHER" id="PTHR10900:SF120">
    <property type="entry name" value="MUCIN-5AC-RELATED"/>
    <property type="match status" value="1"/>
</dbReference>
<dbReference type="InterPro" id="IPR036378">
    <property type="entry name" value="FAS1_dom_sf"/>
</dbReference>
<feature type="region of interest" description="Disordered" evidence="1">
    <location>
        <begin position="390"/>
        <end position="453"/>
    </location>
</feature>
<dbReference type="InterPro" id="IPR050904">
    <property type="entry name" value="Adhesion/Biosynth-related"/>
</dbReference>
<keyword evidence="4" id="KW-1185">Reference proteome</keyword>
<dbReference type="GO" id="GO:0005615">
    <property type="term" value="C:extracellular space"/>
    <property type="evidence" value="ECO:0007669"/>
    <property type="project" value="TreeGrafter"/>
</dbReference>
<dbReference type="GO" id="GO:0031012">
    <property type="term" value="C:extracellular matrix"/>
    <property type="evidence" value="ECO:0007669"/>
    <property type="project" value="TreeGrafter"/>
</dbReference>
<feature type="compositionally biased region" description="Polar residues" evidence="1">
    <location>
        <begin position="913"/>
        <end position="925"/>
    </location>
</feature>
<dbReference type="SMART" id="SM00554">
    <property type="entry name" value="FAS1"/>
    <property type="match status" value="2"/>
</dbReference>
<feature type="region of interest" description="Disordered" evidence="1">
    <location>
        <begin position="874"/>
        <end position="925"/>
    </location>
</feature>
<feature type="region of interest" description="Disordered" evidence="1">
    <location>
        <begin position="186"/>
        <end position="257"/>
    </location>
</feature>
<feature type="region of interest" description="Disordered" evidence="1">
    <location>
        <begin position="595"/>
        <end position="626"/>
    </location>
</feature>
<feature type="compositionally biased region" description="Polar residues" evidence="1">
    <location>
        <begin position="725"/>
        <end position="742"/>
    </location>
</feature>
<feature type="region of interest" description="Disordered" evidence="1">
    <location>
        <begin position="840"/>
        <end position="859"/>
    </location>
</feature>
<feature type="compositionally biased region" description="Low complexity" evidence="1">
    <location>
        <begin position="880"/>
        <end position="897"/>
    </location>
</feature>
<feature type="region of interest" description="Disordered" evidence="1">
    <location>
        <begin position="688"/>
        <end position="708"/>
    </location>
</feature>